<evidence type="ECO:0000256" key="5">
    <source>
        <dbReference type="ARBA" id="ARBA00022842"/>
    </source>
</evidence>
<dbReference type="GO" id="GO:0008893">
    <property type="term" value="F:guanosine-3',5'-bis(diphosphate) 3'-diphosphatase activity"/>
    <property type="evidence" value="ECO:0007669"/>
    <property type="project" value="UniProtKB-ARBA"/>
</dbReference>
<dbReference type="AlphaFoldDB" id="A0AA35YB74"/>
<dbReference type="GO" id="GO:0015937">
    <property type="term" value="P:coenzyme A biosynthetic process"/>
    <property type="evidence" value="ECO:0007669"/>
    <property type="project" value="UniProtKB-ARBA"/>
</dbReference>
<dbReference type="InterPro" id="IPR045121">
    <property type="entry name" value="CoAse"/>
</dbReference>
<proteinExistence type="predicted"/>
<evidence type="ECO:0000256" key="6">
    <source>
        <dbReference type="ARBA" id="ARBA00023211"/>
    </source>
</evidence>
<dbReference type="EMBL" id="OX465086">
    <property type="protein sequence ID" value="CAI9264963.1"/>
    <property type="molecule type" value="Genomic_DNA"/>
</dbReference>
<dbReference type="SUPFAM" id="SSF55811">
    <property type="entry name" value="Nudix"/>
    <property type="match status" value="1"/>
</dbReference>
<dbReference type="PANTHER" id="PTHR12992:SF41">
    <property type="entry name" value="NUDIX HYDROLASE 11"/>
    <property type="match status" value="1"/>
</dbReference>
<dbReference type="Proteomes" id="UP001177003">
    <property type="component" value="Chromosome 0"/>
</dbReference>
<gene>
    <name evidence="9" type="ORF">LSALG_LOCUS5593</name>
</gene>
<accession>A0AA35YB74</accession>
<evidence type="ECO:0000313" key="10">
    <source>
        <dbReference type="Proteomes" id="UP001177003"/>
    </source>
</evidence>
<dbReference type="PANTHER" id="PTHR12992">
    <property type="entry name" value="NUDIX HYDROLASE"/>
    <property type="match status" value="1"/>
</dbReference>
<keyword evidence="7" id="KW-0472">Membrane</keyword>
<evidence type="ECO:0000256" key="2">
    <source>
        <dbReference type="ARBA" id="ARBA00001946"/>
    </source>
</evidence>
<protein>
    <recommendedName>
        <fullName evidence="8">Nudix hydrolase domain-containing protein</fullName>
    </recommendedName>
</protein>
<dbReference type="GO" id="GO:0010945">
    <property type="term" value="F:coenzyme A diphosphatase activity"/>
    <property type="evidence" value="ECO:0007669"/>
    <property type="project" value="InterPro"/>
</dbReference>
<dbReference type="Gene3D" id="3.90.79.10">
    <property type="entry name" value="Nucleoside Triphosphate Pyrophosphohydrolase"/>
    <property type="match status" value="1"/>
</dbReference>
<keyword evidence="5" id="KW-0460">Magnesium</keyword>
<evidence type="ECO:0000256" key="3">
    <source>
        <dbReference type="ARBA" id="ARBA00022723"/>
    </source>
</evidence>
<organism evidence="9 10">
    <name type="scientific">Lactuca saligna</name>
    <name type="common">Willowleaf lettuce</name>
    <dbReference type="NCBI Taxonomy" id="75948"/>
    <lineage>
        <taxon>Eukaryota</taxon>
        <taxon>Viridiplantae</taxon>
        <taxon>Streptophyta</taxon>
        <taxon>Embryophyta</taxon>
        <taxon>Tracheophyta</taxon>
        <taxon>Spermatophyta</taxon>
        <taxon>Magnoliopsida</taxon>
        <taxon>eudicotyledons</taxon>
        <taxon>Gunneridae</taxon>
        <taxon>Pentapetalae</taxon>
        <taxon>asterids</taxon>
        <taxon>campanulids</taxon>
        <taxon>Asterales</taxon>
        <taxon>Asteraceae</taxon>
        <taxon>Cichorioideae</taxon>
        <taxon>Cichorieae</taxon>
        <taxon>Lactucinae</taxon>
        <taxon>Lactuca</taxon>
    </lineage>
</organism>
<dbReference type="InterPro" id="IPR000086">
    <property type="entry name" value="NUDIX_hydrolase_dom"/>
</dbReference>
<comment type="cofactor">
    <cofactor evidence="2">
        <name>Mg(2+)</name>
        <dbReference type="ChEBI" id="CHEBI:18420"/>
    </cofactor>
</comment>
<dbReference type="GO" id="GO:0046872">
    <property type="term" value="F:metal ion binding"/>
    <property type="evidence" value="ECO:0007669"/>
    <property type="project" value="UniProtKB-KW"/>
</dbReference>
<keyword evidence="7" id="KW-1133">Transmembrane helix</keyword>
<sequence>MESNNFTRSPKLLDLSKRFRQSKSVSPLLDDPSIGQSKRSTRPNRAAVLICLFEERDDIYVILTQRSSKLSSHSGEVSLPGGRTDEEDTDDIRTALREAEEEIGLDPALVDVVTVLEPFVTKKNVTVVPVMGILWDKQAFNPLPNVGEVESIFYAPLEMFLKDENNRRHEEREHGGDKYWLQYFYYETNNRVYVIWALTAGILIAAASLIFRRPPDFQDMPPKFWHKTTASSNVP</sequence>
<reference evidence="9" key="1">
    <citation type="submission" date="2023-04" db="EMBL/GenBank/DDBJ databases">
        <authorList>
            <person name="Vijverberg K."/>
            <person name="Xiong W."/>
            <person name="Schranz E."/>
        </authorList>
    </citation>
    <scope>NUCLEOTIDE SEQUENCE</scope>
</reference>
<keyword evidence="6" id="KW-0464">Manganese</keyword>
<evidence type="ECO:0000256" key="7">
    <source>
        <dbReference type="SAM" id="Phobius"/>
    </source>
</evidence>
<dbReference type="CDD" id="cd03426">
    <property type="entry name" value="NUDIX_CoAse_Nudt7"/>
    <property type="match status" value="1"/>
</dbReference>
<evidence type="ECO:0000256" key="1">
    <source>
        <dbReference type="ARBA" id="ARBA00001936"/>
    </source>
</evidence>
<keyword evidence="10" id="KW-1185">Reference proteome</keyword>
<comment type="cofactor">
    <cofactor evidence="1">
        <name>Mn(2+)</name>
        <dbReference type="ChEBI" id="CHEBI:29035"/>
    </cofactor>
</comment>
<feature type="domain" description="Nudix hydrolase" evidence="8">
    <location>
        <begin position="43"/>
        <end position="184"/>
    </location>
</feature>
<dbReference type="Pfam" id="PF00293">
    <property type="entry name" value="NUDIX"/>
    <property type="match status" value="1"/>
</dbReference>
<dbReference type="GO" id="GO:0015938">
    <property type="term" value="P:coenzyme A catabolic process"/>
    <property type="evidence" value="ECO:0007669"/>
    <property type="project" value="TreeGrafter"/>
</dbReference>
<evidence type="ECO:0000313" key="9">
    <source>
        <dbReference type="EMBL" id="CAI9264963.1"/>
    </source>
</evidence>
<keyword evidence="3" id="KW-0479">Metal-binding</keyword>
<keyword evidence="4" id="KW-0378">Hydrolase</keyword>
<dbReference type="FunFam" id="3.90.79.10:FF:000036">
    <property type="entry name" value="Nudix hydrolase 11"/>
    <property type="match status" value="1"/>
</dbReference>
<dbReference type="PROSITE" id="PS51462">
    <property type="entry name" value="NUDIX"/>
    <property type="match status" value="1"/>
</dbReference>
<dbReference type="GO" id="GO:0006637">
    <property type="term" value="P:acyl-CoA metabolic process"/>
    <property type="evidence" value="ECO:0007669"/>
    <property type="project" value="UniProtKB-ARBA"/>
</dbReference>
<dbReference type="GO" id="GO:0005737">
    <property type="term" value="C:cytoplasm"/>
    <property type="evidence" value="ECO:0007669"/>
    <property type="project" value="UniProtKB-ARBA"/>
</dbReference>
<feature type="transmembrane region" description="Helical" evidence="7">
    <location>
        <begin position="193"/>
        <end position="211"/>
    </location>
</feature>
<name>A0AA35YB74_LACSI</name>
<keyword evidence="7" id="KW-0812">Transmembrane</keyword>
<dbReference type="InterPro" id="IPR015797">
    <property type="entry name" value="NUDIX_hydrolase-like_dom_sf"/>
</dbReference>
<evidence type="ECO:0000256" key="4">
    <source>
        <dbReference type="ARBA" id="ARBA00022801"/>
    </source>
</evidence>
<evidence type="ECO:0000259" key="8">
    <source>
        <dbReference type="PROSITE" id="PS51462"/>
    </source>
</evidence>